<evidence type="ECO:0000313" key="1">
    <source>
        <dbReference type="EMBL" id="MEL0610346.1"/>
    </source>
</evidence>
<reference evidence="1 2" key="1">
    <citation type="submission" date="2024-02" db="EMBL/GenBank/DDBJ databases">
        <title>Bacteria isolated from the canopy kelp, Nereocystis luetkeana.</title>
        <authorList>
            <person name="Pfister C.A."/>
            <person name="Younker I.T."/>
            <person name="Light S.H."/>
        </authorList>
    </citation>
    <scope>NUCLEOTIDE SEQUENCE [LARGE SCALE GENOMIC DNA]</scope>
    <source>
        <strain evidence="1 2">TI.1.15</strain>
    </source>
</reference>
<dbReference type="InterPro" id="IPR011006">
    <property type="entry name" value="CheY-like_superfamily"/>
</dbReference>
<dbReference type="SUPFAM" id="SSF52172">
    <property type="entry name" value="CheY-like"/>
    <property type="match status" value="1"/>
</dbReference>
<dbReference type="SUPFAM" id="SSF47226">
    <property type="entry name" value="Histidine-containing phosphotransfer domain, HPT domain"/>
    <property type="match status" value="1"/>
</dbReference>
<proteinExistence type="predicted"/>
<organism evidence="1 2">
    <name type="scientific">Vibrio echinoideorum</name>
    <dbReference type="NCBI Taxonomy" id="2100116"/>
    <lineage>
        <taxon>Bacteria</taxon>
        <taxon>Pseudomonadati</taxon>
        <taxon>Pseudomonadota</taxon>
        <taxon>Gammaproteobacteria</taxon>
        <taxon>Vibrionales</taxon>
        <taxon>Vibrionaceae</taxon>
        <taxon>Vibrio</taxon>
    </lineage>
</organism>
<evidence type="ECO:0000313" key="2">
    <source>
        <dbReference type="Proteomes" id="UP001377160"/>
    </source>
</evidence>
<protein>
    <recommendedName>
        <fullName evidence="3">Phosphorelay protein LuxU</fullName>
    </recommendedName>
</protein>
<dbReference type="EMBL" id="JBANDX010000018">
    <property type="protein sequence ID" value="MEL0610346.1"/>
    <property type="molecule type" value="Genomic_DNA"/>
</dbReference>
<gene>
    <name evidence="1" type="ORF">V8Z71_18690</name>
</gene>
<dbReference type="Gene3D" id="1.20.120.160">
    <property type="entry name" value="HPT domain"/>
    <property type="match status" value="1"/>
</dbReference>
<dbReference type="Gene3D" id="3.40.50.2300">
    <property type="match status" value="1"/>
</dbReference>
<dbReference type="RefSeq" id="WP_341635794.1">
    <property type="nucleotide sequence ID" value="NZ_JBANDX010000018.1"/>
</dbReference>
<dbReference type="InterPro" id="IPR036641">
    <property type="entry name" value="HPT_dom_sf"/>
</dbReference>
<dbReference type="Proteomes" id="UP001377160">
    <property type="component" value="Unassembled WGS sequence"/>
</dbReference>
<evidence type="ECO:0008006" key="3">
    <source>
        <dbReference type="Google" id="ProtNLM"/>
    </source>
</evidence>
<name>A0ABU9FX71_9VIBR</name>
<comment type="caution">
    <text evidence="1">The sequence shown here is derived from an EMBL/GenBank/DDBJ whole genome shotgun (WGS) entry which is preliminary data.</text>
</comment>
<accession>A0ABU9FX71</accession>
<keyword evidence="2" id="KW-1185">Reference proteome</keyword>
<sequence>MLRKLIGKLLVLDDEQNTQKQLEQLLSGFGLAYSFVSQKTEVLQVLKGGHKNYDLLLVNSSDPKHHDIAKLIRDDSKTFGFVNIIYYGSNFPNYLSKYVDCFMLDAFDNDNLYKNISRFLIVSENGSEEHDGLFCAFENYTRENKVLMYRTIVKSMSQDVESLSVSFVDNKKLGHKIKGTSEMIGAEKLGYLSKKFEVSHCSSEINDLKKEIIKEILNVVESANNSLENLINEK</sequence>